<keyword evidence="1" id="KW-0472">Membrane</keyword>
<proteinExistence type="predicted"/>
<keyword evidence="2" id="KW-1185">Reference proteome</keyword>
<comment type="caution">
    <text evidence="1">The sequence shown here is derived from an EMBL/GenBank/DDBJ whole genome shotgun (WGS) entry which is preliminary data.</text>
</comment>
<reference evidence="1" key="1">
    <citation type="submission" date="2021-10" db="EMBL/GenBank/DDBJ databases">
        <title>Psilocybe cubensis genome.</title>
        <authorList>
            <person name="Mckernan K.J."/>
            <person name="Crawford S."/>
            <person name="Trippe A."/>
            <person name="Kane L.T."/>
            <person name="Mclaughlin S."/>
        </authorList>
    </citation>
    <scope>NUCLEOTIDE SEQUENCE</scope>
    <source>
        <strain evidence="1">MGC-MH-2018</strain>
    </source>
</reference>
<name>A0ACB8H2B6_PSICU</name>
<sequence>MTSSNKLHALSKGIYLLNPAKTAIANEPKIILLFSWMGGRLTHLAKYSNTYNELYPGATQIIVRSEPSFFWSSQASRKRYLEPAVEALEALGGLVPVSKTAKSALSMDPSPSILVHAFSNGGASQLTTLGEIISSRGIPSSSLPVSALVLDSCPGDGGAEGTILAFSSSVSNPLVRGIIKFLIRFLYFYVSLQRKIFRSSSETVLDKMKARLNEQRVLPWFDKSTPRLYLYSTADKLIPYREIEAHAQRGKQSGFTVTLERFDNSPHVAHAKMHPERYWAAIQRLWDSAAESRSQTADHP</sequence>
<dbReference type="EMBL" id="JAFIQS020000005">
    <property type="protein sequence ID" value="KAH9481837.1"/>
    <property type="molecule type" value="Genomic_DNA"/>
</dbReference>
<organism evidence="1 2">
    <name type="scientific">Psilocybe cubensis</name>
    <name type="common">Psychedelic mushroom</name>
    <name type="synonym">Stropharia cubensis</name>
    <dbReference type="NCBI Taxonomy" id="181762"/>
    <lineage>
        <taxon>Eukaryota</taxon>
        <taxon>Fungi</taxon>
        <taxon>Dikarya</taxon>
        <taxon>Basidiomycota</taxon>
        <taxon>Agaricomycotina</taxon>
        <taxon>Agaricomycetes</taxon>
        <taxon>Agaricomycetidae</taxon>
        <taxon>Agaricales</taxon>
        <taxon>Agaricineae</taxon>
        <taxon>Strophariaceae</taxon>
        <taxon>Psilocybe</taxon>
    </lineage>
</organism>
<evidence type="ECO:0000313" key="1">
    <source>
        <dbReference type="EMBL" id="KAH9481837.1"/>
    </source>
</evidence>
<keyword evidence="1" id="KW-0812">Transmembrane</keyword>
<gene>
    <name evidence="1" type="ORF">JR316_0006367</name>
</gene>
<accession>A0ACB8H2B6</accession>
<evidence type="ECO:0000313" key="2">
    <source>
        <dbReference type="Proteomes" id="UP000664032"/>
    </source>
</evidence>
<dbReference type="Proteomes" id="UP000664032">
    <property type="component" value="Unassembled WGS sequence"/>
</dbReference>
<protein>
    <submittedName>
        <fullName evidence="1">Transmembrane protein 53</fullName>
    </submittedName>
</protein>